<dbReference type="EMBL" id="MU620928">
    <property type="protein sequence ID" value="KAI8578544.1"/>
    <property type="molecule type" value="Genomic_DNA"/>
</dbReference>
<evidence type="ECO:0000256" key="5">
    <source>
        <dbReference type="ARBA" id="ARBA00022692"/>
    </source>
</evidence>
<dbReference type="RefSeq" id="XP_051443548.1">
    <property type="nucleotide sequence ID" value="XM_051589899.1"/>
</dbReference>
<evidence type="ECO:0000256" key="3">
    <source>
        <dbReference type="ARBA" id="ARBA00022448"/>
    </source>
</evidence>
<dbReference type="GO" id="GO:0012505">
    <property type="term" value="C:endomembrane system"/>
    <property type="evidence" value="ECO:0007669"/>
    <property type="project" value="UniProtKB-SubCell"/>
</dbReference>
<accession>A0AAD5E7Y8</accession>
<keyword evidence="11" id="KW-1185">Reference proteome</keyword>
<comment type="similarity">
    <text evidence="2 8">Belongs to the NiCoT transporter (TC 2.A.52) family.</text>
</comment>
<keyword evidence="6 8" id="KW-1133">Transmembrane helix</keyword>
<evidence type="ECO:0000256" key="7">
    <source>
        <dbReference type="ARBA" id="ARBA00023136"/>
    </source>
</evidence>
<reference evidence="10" key="2">
    <citation type="journal article" date="2022" name="Proc. Natl. Acad. Sci. U.S.A.">
        <title>Diploid-dominant life cycles characterize the early evolution of Fungi.</title>
        <authorList>
            <person name="Amses K.R."/>
            <person name="Simmons D.R."/>
            <person name="Longcore J.E."/>
            <person name="Mondo S.J."/>
            <person name="Seto K."/>
            <person name="Jeronimo G.H."/>
            <person name="Bonds A.E."/>
            <person name="Quandt C.A."/>
            <person name="Davis W.J."/>
            <person name="Chang Y."/>
            <person name="Federici B.A."/>
            <person name="Kuo A."/>
            <person name="LaButti K."/>
            <person name="Pangilinan J."/>
            <person name="Andreopoulos W."/>
            <person name="Tritt A."/>
            <person name="Riley R."/>
            <person name="Hundley H."/>
            <person name="Johnson J."/>
            <person name="Lipzen A."/>
            <person name="Barry K."/>
            <person name="Lang B.F."/>
            <person name="Cuomo C.A."/>
            <person name="Buchler N.E."/>
            <person name="Grigoriev I.V."/>
            <person name="Spatafora J.W."/>
            <person name="Stajich J.E."/>
            <person name="James T.Y."/>
        </authorList>
    </citation>
    <scope>NUCLEOTIDE SEQUENCE</scope>
    <source>
        <strain evidence="10">AG</strain>
    </source>
</reference>
<evidence type="ECO:0000256" key="1">
    <source>
        <dbReference type="ARBA" id="ARBA00004127"/>
    </source>
</evidence>
<dbReference type="GO" id="GO:0005886">
    <property type="term" value="C:plasma membrane"/>
    <property type="evidence" value="ECO:0007669"/>
    <property type="project" value="UniProtKB-SubCell"/>
</dbReference>
<feature type="transmembrane region" description="Helical" evidence="8">
    <location>
        <begin position="358"/>
        <end position="380"/>
    </location>
</feature>
<feature type="transmembrane region" description="Helical" evidence="8">
    <location>
        <begin position="128"/>
        <end position="157"/>
    </location>
</feature>
<evidence type="ECO:0000313" key="11">
    <source>
        <dbReference type="Proteomes" id="UP001206595"/>
    </source>
</evidence>
<dbReference type="NCBIfam" id="TIGR00802">
    <property type="entry name" value="nico"/>
    <property type="match status" value="1"/>
</dbReference>
<dbReference type="PANTHER" id="PTHR31611:SF0">
    <property type="entry name" value="HIGH-AFFINITY NICKEL TRANSPORT PROTEIN NIC1"/>
    <property type="match status" value="1"/>
</dbReference>
<feature type="transmembrane region" description="Helical" evidence="8">
    <location>
        <begin position="61"/>
        <end position="83"/>
    </location>
</feature>
<keyword evidence="5 8" id="KW-0812">Transmembrane</keyword>
<evidence type="ECO:0000256" key="6">
    <source>
        <dbReference type="ARBA" id="ARBA00022989"/>
    </source>
</evidence>
<comment type="caution">
    <text evidence="10">The sequence shown here is derived from an EMBL/GenBank/DDBJ whole genome shotgun (WGS) entry which is preliminary data.</text>
</comment>
<feature type="transmembrane region" description="Helical" evidence="8">
    <location>
        <begin position="312"/>
        <end position="338"/>
    </location>
</feature>
<evidence type="ECO:0000313" key="10">
    <source>
        <dbReference type="EMBL" id="KAI8578544.1"/>
    </source>
</evidence>
<gene>
    <name evidence="10" type="ORF">K450DRAFT_246293</name>
</gene>
<dbReference type="Pfam" id="PF03824">
    <property type="entry name" value="NicO"/>
    <property type="match status" value="1"/>
</dbReference>
<dbReference type="InterPro" id="IPR011541">
    <property type="entry name" value="Ni/Co_transpt_high_affinity"/>
</dbReference>
<dbReference type="GO" id="GO:0015099">
    <property type="term" value="F:nickel cation transmembrane transporter activity"/>
    <property type="evidence" value="ECO:0007669"/>
    <property type="project" value="UniProtKB-UniRule"/>
</dbReference>
<name>A0AAD5E7Y8_UMBRA</name>
<feature type="transmembrane region" description="Helical" evidence="8">
    <location>
        <begin position="169"/>
        <end position="193"/>
    </location>
</feature>
<comment type="subcellular location">
    <subcellularLocation>
        <location evidence="8">Cell membrane</location>
        <topology evidence="8">Multi-pass membrane protein</topology>
    </subcellularLocation>
    <subcellularLocation>
        <location evidence="1">Endomembrane system</location>
        <topology evidence="1">Multi-pass membrane protein</topology>
    </subcellularLocation>
</comment>
<reference evidence="10" key="1">
    <citation type="submission" date="2021-06" db="EMBL/GenBank/DDBJ databases">
        <authorList>
            <consortium name="DOE Joint Genome Institute"/>
            <person name="Mondo S.J."/>
            <person name="Amses K.R."/>
            <person name="Simmons D.R."/>
            <person name="Longcore J.E."/>
            <person name="Seto K."/>
            <person name="Alves G.H."/>
            <person name="Bonds A.E."/>
            <person name="Quandt C.A."/>
            <person name="Davis W.J."/>
            <person name="Chang Y."/>
            <person name="Letcher P.M."/>
            <person name="Powell M.J."/>
            <person name="Kuo A."/>
            <person name="Labutti K."/>
            <person name="Pangilinan J."/>
            <person name="Andreopoulos W."/>
            <person name="Tritt A."/>
            <person name="Riley R."/>
            <person name="Hundley H."/>
            <person name="Johnson J."/>
            <person name="Lipzen A."/>
            <person name="Barry K."/>
            <person name="Berbee M.L."/>
            <person name="Buchler N.E."/>
            <person name="Grigoriev I.V."/>
            <person name="Spatafora J.W."/>
            <person name="Stajich J.E."/>
            <person name="James T.Y."/>
        </authorList>
    </citation>
    <scope>NUCLEOTIDE SEQUENCE</scope>
    <source>
        <strain evidence="10">AG</strain>
    </source>
</reference>
<evidence type="ECO:0000256" key="4">
    <source>
        <dbReference type="ARBA" id="ARBA00022596"/>
    </source>
</evidence>
<feature type="transmembrane region" description="Helical" evidence="8">
    <location>
        <begin position="275"/>
        <end position="300"/>
    </location>
</feature>
<organism evidence="10 11">
    <name type="scientific">Umbelopsis ramanniana AG</name>
    <dbReference type="NCBI Taxonomy" id="1314678"/>
    <lineage>
        <taxon>Eukaryota</taxon>
        <taxon>Fungi</taxon>
        <taxon>Fungi incertae sedis</taxon>
        <taxon>Mucoromycota</taxon>
        <taxon>Mucoromycotina</taxon>
        <taxon>Umbelopsidomycetes</taxon>
        <taxon>Umbelopsidales</taxon>
        <taxon>Umbelopsidaceae</taxon>
        <taxon>Umbelopsis</taxon>
    </lineage>
</organism>
<evidence type="ECO:0000256" key="2">
    <source>
        <dbReference type="ARBA" id="ARBA00010892"/>
    </source>
</evidence>
<feature type="transmembrane region" description="Helical" evidence="8">
    <location>
        <begin position="89"/>
        <end position="107"/>
    </location>
</feature>
<keyword evidence="3 8" id="KW-0813">Transport</keyword>
<dbReference type="Proteomes" id="UP001206595">
    <property type="component" value="Unassembled WGS sequence"/>
</dbReference>
<dbReference type="AlphaFoldDB" id="A0AAD5E7Y8"/>
<protein>
    <recommendedName>
        <fullName evidence="8">Nickel/cobalt efflux system</fullName>
    </recommendedName>
</protein>
<feature type="transmembrane region" description="Helical" evidence="8">
    <location>
        <begin position="239"/>
        <end position="263"/>
    </location>
</feature>
<feature type="region of interest" description="Disordered" evidence="9">
    <location>
        <begin position="397"/>
        <end position="435"/>
    </location>
</feature>
<sequence length="435" mass="48149">MSGTVKDASNSTAINMAQAPIEDVDRCEKQYPSWLLKVAPRTSMLFRLFLGPDPLKVRKKICIMTLIVVLFNVSVWVAAAIIFRSYPGLIGIAALAYTLGLRHAVDADHISAIDNVTRKLLGDGQRPVSVGFFFSLGHSTIVIVTCIVVAATANAVAQGVQNFSDIGSLIGTSVSITFLFLIGVLNVIVLVGICRALRRVKREGVYTELDIEAYLARKGLLGRFFWPIFKFINRGWKMYPLGLLFGLGFDTSTEIALLSITAIQGANGMPIFHILILPFLFTAGMSLIDTLDGMLMLFAYSWSYINPIRKMYYNIVITTISVTVAFLVALIEMFALIGERLELEGGFWTFIATLSDNFGIIGYVIIGAFVLAWIISAVVYRLSGYHKLEKEFDEREKEGKEMEVEVVEGTEDQVLSEKPLEKEEANIGLPTTEIR</sequence>
<evidence type="ECO:0000256" key="9">
    <source>
        <dbReference type="SAM" id="MobiDB-lite"/>
    </source>
</evidence>
<dbReference type="PANTHER" id="PTHR31611">
    <property type="entry name" value="HIGH-AFFINITY NICKEL TRANSPORT PROTEIN NIC1"/>
    <property type="match status" value="1"/>
</dbReference>
<keyword evidence="4" id="KW-0533">Nickel</keyword>
<dbReference type="InterPro" id="IPR004688">
    <property type="entry name" value="Ni/Co_transpt"/>
</dbReference>
<dbReference type="GeneID" id="75915244"/>
<keyword evidence="7 8" id="KW-0472">Membrane</keyword>
<proteinExistence type="inferred from homology"/>
<evidence type="ECO:0000256" key="8">
    <source>
        <dbReference type="RuleBase" id="RU362101"/>
    </source>
</evidence>